<dbReference type="AlphaFoldDB" id="A0A1I7W0P0"/>
<sequence>MSRPPSIHLLFLDYERIMSNVPALLEKLITSLGGIRGQNENCRTHNREEWKIGPPAEFLSSEEENIKVSPDHNTPWYLCSL</sequence>
<proteinExistence type="predicted"/>
<evidence type="ECO:0000313" key="1">
    <source>
        <dbReference type="Proteomes" id="UP000095285"/>
    </source>
</evidence>
<accession>A0A1I7W0P0</accession>
<organism evidence="1 2">
    <name type="scientific">Loa loa</name>
    <name type="common">Eye worm</name>
    <name type="synonym">Filaria loa</name>
    <dbReference type="NCBI Taxonomy" id="7209"/>
    <lineage>
        <taxon>Eukaryota</taxon>
        <taxon>Metazoa</taxon>
        <taxon>Ecdysozoa</taxon>
        <taxon>Nematoda</taxon>
        <taxon>Chromadorea</taxon>
        <taxon>Rhabditida</taxon>
        <taxon>Spirurina</taxon>
        <taxon>Spiruromorpha</taxon>
        <taxon>Filarioidea</taxon>
        <taxon>Onchocercidae</taxon>
        <taxon>Loa</taxon>
    </lineage>
</organism>
<keyword evidence="1" id="KW-1185">Reference proteome</keyword>
<reference evidence="1" key="1">
    <citation type="submission" date="2012-04" db="EMBL/GenBank/DDBJ databases">
        <title>The Genome Sequence of Loa loa.</title>
        <authorList>
            <consortium name="The Broad Institute Genome Sequencing Platform"/>
            <consortium name="Broad Institute Genome Sequencing Center for Infectious Disease"/>
            <person name="Nutman T.B."/>
            <person name="Fink D.L."/>
            <person name="Russ C."/>
            <person name="Young S."/>
            <person name="Zeng Q."/>
            <person name="Gargeya S."/>
            <person name="Alvarado L."/>
            <person name="Berlin A."/>
            <person name="Chapman S.B."/>
            <person name="Chen Z."/>
            <person name="Freedman E."/>
            <person name="Gellesch M."/>
            <person name="Goldberg J."/>
            <person name="Griggs A."/>
            <person name="Gujja S."/>
            <person name="Heilman E.R."/>
            <person name="Heiman D."/>
            <person name="Howarth C."/>
            <person name="Mehta T."/>
            <person name="Neiman D."/>
            <person name="Pearson M."/>
            <person name="Roberts A."/>
            <person name="Saif S."/>
            <person name="Shea T."/>
            <person name="Shenoy N."/>
            <person name="Sisk P."/>
            <person name="Stolte C."/>
            <person name="Sykes S."/>
            <person name="White J."/>
            <person name="Yandava C."/>
            <person name="Haas B."/>
            <person name="Henn M.R."/>
            <person name="Nusbaum C."/>
            <person name="Birren B."/>
        </authorList>
    </citation>
    <scope>NUCLEOTIDE SEQUENCE [LARGE SCALE GENOMIC DNA]</scope>
</reference>
<protein>
    <submittedName>
        <fullName evidence="2">Uncharacterized protein</fullName>
    </submittedName>
</protein>
<dbReference type="WBParaSite" id="EN70_8389">
    <property type="protein sequence ID" value="EN70_8389"/>
    <property type="gene ID" value="EN70_8389"/>
</dbReference>
<evidence type="ECO:0000313" key="2">
    <source>
        <dbReference type="WBParaSite" id="EN70_8389"/>
    </source>
</evidence>
<name>A0A1I7W0P0_LOALO</name>
<reference evidence="2" key="2">
    <citation type="submission" date="2016-11" db="UniProtKB">
        <authorList>
            <consortium name="WormBaseParasite"/>
        </authorList>
    </citation>
    <scope>IDENTIFICATION</scope>
</reference>
<dbReference type="Proteomes" id="UP000095285">
    <property type="component" value="Unassembled WGS sequence"/>
</dbReference>